<feature type="coiled-coil region" evidence="15">
    <location>
        <begin position="355"/>
        <end position="382"/>
    </location>
</feature>
<keyword evidence="7" id="KW-0479">Metal-binding</keyword>
<dbReference type="GO" id="GO:0003691">
    <property type="term" value="F:double-stranded telomeric DNA binding"/>
    <property type="evidence" value="ECO:0007669"/>
    <property type="project" value="TreeGrafter"/>
</dbReference>
<protein>
    <recommendedName>
        <fullName evidence="5">DNA repair protein RAD50</fullName>
    </recommendedName>
</protein>
<evidence type="ECO:0000256" key="13">
    <source>
        <dbReference type="ARBA" id="ARBA00023242"/>
    </source>
</evidence>
<keyword evidence="8" id="KW-0227">DNA damage</keyword>
<keyword evidence="18" id="KW-1185">Reference proteome</keyword>
<dbReference type="GO" id="GO:0000722">
    <property type="term" value="P:telomere maintenance via recombination"/>
    <property type="evidence" value="ECO:0007669"/>
    <property type="project" value="TreeGrafter"/>
</dbReference>
<keyword evidence="12" id="KW-0234">DNA repair</keyword>
<evidence type="ECO:0000256" key="10">
    <source>
        <dbReference type="ARBA" id="ARBA00022833"/>
    </source>
</evidence>
<keyword evidence="13" id="KW-0539">Nucleus</keyword>
<evidence type="ECO:0000256" key="9">
    <source>
        <dbReference type="ARBA" id="ARBA00022801"/>
    </source>
</evidence>
<comment type="similarity">
    <text evidence="4">Belongs to the SMC family. RAD50 subfamily.</text>
</comment>
<evidence type="ECO:0000256" key="5">
    <source>
        <dbReference type="ARBA" id="ARBA00017893"/>
    </source>
</evidence>
<dbReference type="GO" id="GO:0070192">
    <property type="term" value="P:chromosome organization involved in meiotic cell cycle"/>
    <property type="evidence" value="ECO:0007669"/>
    <property type="project" value="TreeGrafter"/>
</dbReference>
<dbReference type="PANTHER" id="PTHR18867">
    <property type="entry name" value="RAD50"/>
    <property type="match status" value="1"/>
</dbReference>
<dbReference type="InterPro" id="IPR038729">
    <property type="entry name" value="Rad50/SbcC_AAA"/>
</dbReference>
<feature type="coiled-coil region" evidence="15">
    <location>
        <begin position="237"/>
        <end position="281"/>
    </location>
</feature>
<evidence type="ECO:0000256" key="6">
    <source>
        <dbReference type="ARBA" id="ARBA00022454"/>
    </source>
</evidence>
<evidence type="ECO:0000256" key="3">
    <source>
        <dbReference type="ARBA" id="ARBA00004286"/>
    </source>
</evidence>
<dbReference type="Proteomes" id="UP000620124">
    <property type="component" value="Unassembled WGS sequence"/>
</dbReference>
<evidence type="ECO:0000256" key="8">
    <source>
        <dbReference type="ARBA" id="ARBA00022763"/>
    </source>
</evidence>
<dbReference type="FunFam" id="3.40.50.300:FF:000947">
    <property type="entry name" value="DNA repair protein RAD50"/>
    <property type="match status" value="1"/>
</dbReference>
<evidence type="ECO:0000256" key="11">
    <source>
        <dbReference type="ARBA" id="ARBA00023054"/>
    </source>
</evidence>
<dbReference type="PANTHER" id="PTHR18867:SF12">
    <property type="entry name" value="DNA REPAIR PROTEIN RAD50"/>
    <property type="match status" value="1"/>
</dbReference>
<evidence type="ECO:0000259" key="16">
    <source>
        <dbReference type="Pfam" id="PF13476"/>
    </source>
</evidence>
<evidence type="ECO:0000313" key="18">
    <source>
        <dbReference type="Proteomes" id="UP000620124"/>
    </source>
</evidence>
<proteinExistence type="inferred from homology"/>
<keyword evidence="9" id="KW-0378">Hydrolase</keyword>
<comment type="caution">
    <text evidence="17">The sequence shown here is derived from an EMBL/GenBank/DDBJ whole genome shotgun (WGS) entry which is preliminary data.</text>
</comment>
<feature type="coiled-coil region" evidence="15">
    <location>
        <begin position="430"/>
        <end position="464"/>
    </location>
</feature>
<evidence type="ECO:0000256" key="7">
    <source>
        <dbReference type="ARBA" id="ARBA00022723"/>
    </source>
</evidence>
<feature type="domain" description="Rad50/SbcC-type AAA" evidence="16">
    <location>
        <begin position="36"/>
        <end position="267"/>
    </location>
</feature>
<evidence type="ECO:0000256" key="4">
    <source>
        <dbReference type="ARBA" id="ARBA00009439"/>
    </source>
</evidence>
<evidence type="ECO:0000313" key="17">
    <source>
        <dbReference type="EMBL" id="KAF7365212.1"/>
    </source>
</evidence>
<feature type="coiled-coil region" evidence="15">
    <location>
        <begin position="965"/>
        <end position="1079"/>
    </location>
</feature>
<organism evidence="17 18">
    <name type="scientific">Mycena venus</name>
    <dbReference type="NCBI Taxonomy" id="2733690"/>
    <lineage>
        <taxon>Eukaryota</taxon>
        <taxon>Fungi</taxon>
        <taxon>Dikarya</taxon>
        <taxon>Basidiomycota</taxon>
        <taxon>Agaricomycotina</taxon>
        <taxon>Agaricomycetes</taxon>
        <taxon>Agaricomycetidae</taxon>
        <taxon>Agaricales</taxon>
        <taxon>Marasmiineae</taxon>
        <taxon>Mycenaceae</taxon>
        <taxon>Mycena</taxon>
    </lineage>
</organism>
<dbReference type="GO" id="GO:0030870">
    <property type="term" value="C:Mre11 complex"/>
    <property type="evidence" value="ECO:0007669"/>
    <property type="project" value="InterPro"/>
</dbReference>
<dbReference type="OrthoDB" id="18797at2759"/>
<dbReference type="GO" id="GO:0007004">
    <property type="term" value="P:telomere maintenance via telomerase"/>
    <property type="evidence" value="ECO:0007669"/>
    <property type="project" value="TreeGrafter"/>
</dbReference>
<evidence type="ECO:0000256" key="2">
    <source>
        <dbReference type="ARBA" id="ARBA00004123"/>
    </source>
</evidence>
<gene>
    <name evidence="17" type="ORF">MVEN_00392800</name>
</gene>
<name>A0A8H6YUN9_9AGAR</name>
<dbReference type="Gene3D" id="3.40.50.300">
    <property type="entry name" value="P-loop containing nucleotide triphosphate hydrolases"/>
    <property type="match status" value="2"/>
</dbReference>
<accession>A0A8H6YUN9</accession>
<comment type="subcellular location">
    <subcellularLocation>
        <location evidence="3">Chromosome</location>
    </subcellularLocation>
    <subcellularLocation>
        <location evidence="2">Nucleus</location>
    </subcellularLocation>
</comment>
<dbReference type="GO" id="GO:0046872">
    <property type="term" value="F:metal ion binding"/>
    <property type="evidence" value="ECO:0007669"/>
    <property type="project" value="UniProtKB-KW"/>
</dbReference>
<dbReference type="SUPFAM" id="SSF52540">
    <property type="entry name" value="P-loop containing nucleoside triphosphate hydrolases"/>
    <property type="match status" value="1"/>
</dbReference>
<comment type="cofactor">
    <cofactor evidence="1">
        <name>Zn(2+)</name>
        <dbReference type="ChEBI" id="CHEBI:29105"/>
    </cofactor>
</comment>
<dbReference type="GO" id="GO:0043047">
    <property type="term" value="F:single-stranded telomeric DNA binding"/>
    <property type="evidence" value="ECO:0007669"/>
    <property type="project" value="TreeGrafter"/>
</dbReference>
<dbReference type="Pfam" id="PF13558">
    <property type="entry name" value="SbcC_Walker_B"/>
    <property type="match status" value="1"/>
</dbReference>
<sequence length="1334" mass="151460">MRPVTWRDAFYCTHPLPSSSTASTRSHRRRMASLNKLAIRGIRSFDDKQISVIEFFSPVTVIVGHNGSGKTTIIECLKYATTGDQPPNTRGGAFIHDPKMANEKEVKAQVKLRFHSANGTRMLAVRNLSVTVKKTAGLTMKTLESILALADNNSDKGGKRGVISTKCAEMDTEIPQLLGVSKAVLENVIFCHQEDSYWPLAEPAALKKKFDDIFEATKYTKALDSIKSLRKDRVAELKTEKERLDGLSREKAHADKLKARIADLNQTIAAKEVEHDDTKKAYDELVVSNQKFYEYATHFREVYIRVENAQANMAKVQADLEEAKANLQEMPGTDDELEAKLNNADGDLQIPRQKLVIERNKAETIEEELQAARKQHTELAKQQGTLKAEYDAQQERIAEREVLIHKTSEKFKLKGFSSSGLDGEKVVEFISKLEALLRKQKGVVENLQREARSKSEEYTRKSTELNNALQANRAQKSSLQKQLSNNQTSISLAERELEATQSLPSELRTLTGDIEEKQSRLAKVQSEIAAAKYDERLDERTASTKALEEKRDVLNSEFKALNMHADSRAKLDLKRKDVKSKTTEITTTVSTADSSFRRLVGTEPNPDTMEREVDRIYVEKEQELGELEGEASSANATLQQAQSLVSSLKTQLKTKKDELKALEKKLKTEIEHESLDAALEEASKELDHRKGVASATAGSSSVYEHLLRVGKQKKVCTACNRHMDDHEVVVFEKYLKDQMKKSSPESVAAIQEELKEWEGEMTRLQNLRPVLASRDRLKDIEIPELEAKIKEQDAKIPAASAAAESVSEKVEDLKRDLRDIRNLKTHAQTVSRLQKELKRANEEVADAERQLSATGSTKTLDDVQNELDDLLAEIRKNDKQKEALIHTMEMEAVDLKTKIRAKQGLEERIEKMKKEITMFSMEIKVSFVFDLFIFRKTNLSQEEEAKIIAAQAPIDALEEDHLRVQRELSAELQSAQNLYQELSTSVDRLNQTNKGVETYVRNKREQKRQETADKSEEVEVEIKELELNLEAARQVIKTIEKEINQSGSYMATLRENIRVRKLMAEIKELQAAIDKEDIEGAAKAKRNFQEKYSPAKEKETKLQTAYAHMAGELSSSRSQLKSLEGDLKDFKDINKKYTDQLIKVKMSDMANSDLEKYAKALDNAIMKYHGLKMEEVNDTMKHLWNKTYQGTDIDGIKIRSDVEGGASKRSYNYRVVMTKDQVEMDMRGRCSAGQKMLASIIIRLALSDSFGQNCGILALDEPTNALDTENIDALAESLVDIIKERRNHSNFQLIIITHDENFLRKLGQSDVMEYYWRVSRDSRQKSVIERQRFR</sequence>
<dbReference type="GO" id="GO:0051880">
    <property type="term" value="F:G-quadruplex DNA binding"/>
    <property type="evidence" value="ECO:0007669"/>
    <property type="project" value="TreeGrafter"/>
</dbReference>
<dbReference type="Pfam" id="PF13476">
    <property type="entry name" value="AAA_23"/>
    <property type="match status" value="1"/>
</dbReference>
<evidence type="ECO:0000256" key="14">
    <source>
        <dbReference type="ARBA" id="ARBA00049360"/>
    </source>
</evidence>
<feature type="coiled-coil region" evidence="15">
    <location>
        <begin position="507"/>
        <end position="534"/>
    </location>
</feature>
<dbReference type="EMBL" id="JACAZI010000003">
    <property type="protein sequence ID" value="KAF7365212.1"/>
    <property type="molecule type" value="Genomic_DNA"/>
</dbReference>
<dbReference type="GO" id="GO:0006302">
    <property type="term" value="P:double-strand break repair"/>
    <property type="evidence" value="ECO:0007669"/>
    <property type="project" value="InterPro"/>
</dbReference>
<dbReference type="NCBIfam" id="TIGR00606">
    <property type="entry name" value="rad50"/>
    <property type="match status" value="1"/>
</dbReference>
<dbReference type="GO" id="GO:0000794">
    <property type="term" value="C:condensed nuclear chromosome"/>
    <property type="evidence" value="ECO:0007669"/>
    <property type="project" value="TreeGrafter"/>
</dbReference>
<dbReference type="GO" id="GO:0016887">
    <property type="term" value="F:ATP hydrolysis activity"/>
    <property type="evidence" value="ECO:0007669"/>
    <property type="project" value="InterPro"/>
</dbReference>
<feature type="coiled-coil region" evidence="15">
    <location>
        <begin position="617"/>
        <end position="685"/>
    </location>
</feature>
<dbReference type="InterPro" id="IPR004584">
    <property type="entry name" value="Rad50_eukaryotes"/>
</dbReference>
<keyword evidence="10" id="KW-0862">Zinc</keyword>
<keyword evidence="11 15" id="KW-0175">Coiled coil</keyword>
<evidence type="ECO:0000256" key="1">
    <source>
        <dbReference type="ARBA" id="ARBA00001947"/>
    </source>
</evidence>
<feature type="coiled-coil region" evidence="15">
    <location>
        <begin position="803"/>
        <end position="922"/>
    </location>
</feature>
<evidence type="ECO:0000256" key="12">
    <source>
        <dbReference type="ARBA" id="ARBA00023204"/>
    </source>
</evidence>
<dbReference type="FunFam" id="3.40.50.300:FF:001195">
    <property type="entry name" value="DNA repair protein rad50"/>
    <property type="match status" value="1"/>
</dbReference>
<dbReference type="InterPro" id="IPR027417">
    <property type="entry name" value="P-loop_NTPase"/>
</dbReference>
<reference evidence="17" key="1">
    <citation type="submission" date="2020-05" db="EMBL/GenBank/DDBJ databases">
        <title>Mycena genomes resolve the evolution of fungal bioluminescence.</title>
        <authorList>
            <person name="Tsai I.J."/>
        </authorList>
    </citation>
    <scope>NUCLEOTIDE SEQUENCE</scope>
    <source>
        <strain evidence="17">CCC161011</strain>
    </source>
</reference>
<evidence type="ECO:0000256" key="15">
    <source>
        <dbReference type="SAM" id="Coils"/>
    </source>
</evidence>
<comment type="catalytic activity">
    <reaction evidence="14">
        <text>ATP + H2O = ADP + phosphate + H(+)</text>
        <dbReference type="Rhea" id="RHEA:13065"/>
        <dbReference type="ChEBI" id="CHEBI:15377"/>
        <dbReference type="ChEBI" id="CHEBI:15378"/>
        <dbReference type="ChEBI" id="CHEBI:30616"/>
        <dbReference type="ChEBI" id="CHEBI:43474"/>
        <dbReference type="ChEBI" id="CHEBI:456216"/>
    </reaction>
</comment>
<keyword evidence="6" id="KW-0158">Chromosome</keyword>